<dbReference type="Proteomes" id="UP000030403">
    <property type="component" value="Unassembled WGS sequence"/>
</dbReference>
<gene>
    <name evidence="1" type="ORF">N783_07625</name>
</gene>
<reference evidence="1 2" key="1">
    <citation type="submission" date="2013-08" db="EMBL/GenBank/DDBJ databases">
        <authorList>
            <person name="Huang J."/>
            <person name="Wang G."/>
        </authorList>
    </citation>
    <scope>NUCLEOTIDE SEQUENCE [LARGE SCALE GENOMIC DNA]</scope>
    <source>
        <strain evidence="1 2">BH030004</strain>
    </source>
</reference>
<dbReference type="EMBL" id="AVPF01000002">
    <property type="protein sequence ID" value="KGX91521.1"/>
    <property type="molecule type" value="Genomic_DNA"/>
</dbReference>
<protein>
    <submittedName>
        <fullName evidence="1">Uncharacterized protein</fullName>
    </submittedName>
</protein>
<dbReference type="AlphaFoldDB" id="A0A0A5GE95"/>
<organism evidence="1 2">
    <name type="scientific">Pontibacillus marinus BH030004 = DSM 16465</name>
    <dbReference type="NCBI Taxonomy" id="1385511"/>
    <lineage>
        <taxon>Bacteria</taxon>
        <taxon>Bacillati</taxon>
        <taxon>Bacillota</taxon>
        <taxon>Bacilli</taxon>
        <taxon>Bacillales</taxon>
        <taxon>Bacillaceae</taxon>
        <taxon>Pontibacillus</taxon>
    </lineage>
</organism>
<proteinExistence type="predicted"/>
<evidence type="ECO:0000313" key="2">
    <source>
        <dbReference type="Proteomes" id="UP000030403"/>
    </source>
</evidence>
<keyword evidence="2" id="KW-1185">Reference proteome</keyword>
<comment type="caution">
    <text evidence="1">The sequence shown here is derived from an EMBL/GenBank/DDBJ whole genome shotgun (WGS) entry which is preliminary data.</text>
</comment>
<name>A0A0A5GE95_9BACI</name>
<evidence type="ECO:0000313" key="1">
    <source>
        <dbReference type="EMBL" id="KGX91521.1"/>
    </source>
</evidence>
<accession>A0A0A5GE95</accession>
<sequence>MSLNWEKGLGTLLLEEGLATQVSKAIIPGENDSYYVEHQPGWFEECKQKKTLIIEGISPYLDKSSSDVLWKFTFGTGTTNQTREAYFAGWEIVQFLLDQGYSFSELAHISENDIPDFIKNTIYGFKEELKR</sequence>
<dbReference type="eggNOG" id="COG5504">
    <property type="taxonomic scope" value="Bacteria"/>
</dbReference>